<keyword evidence="4" id="KW-1185">Reference proteome</keyword>
<dbReference type="AlphaFoldDB" id="A0A917C397"/>
<dbReference type="InterPro" id="IPR036582">
    <property type="entry name" value="Mao_N_sf"/>
</dbReference>
<comment type="caution">
    <text evidence="3">The sequence shown here is derived from an EMBL/GenBank/DDBJ whole genome shotgun (WGS) entry which is preliminary data.</text>
</comment>
<feature type="chain" id="PRO_5037575161" description="Copper amine oxidase-like N-terminal domain-containing protein" evidence="1">
    <location>
        <begin position="27"/>
        <end position="279"/>
    </location>
</feature>
<feature type="domain" description="Copper amine oxidase-like N-terminal" evidence="2">
    <location>
        <begin position="35"/>
        <end position="87"/>
    </location>
</feature>
<keyword evidence="1" id="KW-0732">Signal</keyword>
<name>A0A917C397_9BACL</name>
<protein>
    <recommendedName>
        <fullName evidence="2">Copper amine oxidase-like N-terminal domain-containing protein</fullName>
    </recommendedName>
</protein>
<dbReference type="Pfam" id="PF07833">
    <property type="entry name" value="Cu_amine_oxidN1"/>
    <property type="match status" value="2"/>
</dbReference>
<gene>
    <name evidence="3" type="ORF">GCM10010912_14180</name>
</gene>
<accession>A0A917C397</accession>
<evidence type="ECO:0000313" key="3">
    <source>
        <dbReference type="EMBL" id="GGF70108.1"/>
    </source>
</evidence>
<reference evidence="3" key="1">
    <citation type="journal article" date="2014" name="Int. J. Syst. Evol. Microbiol.">
        <title>Complete genome sequence of Corynebacterium casei LMG S-19264T (=DSM 44701T), isolated from a smear-ripened cheese.</title>
        <authorList>
            <consortium name="US DOE Joint Genome Institute (JGI-PGF)"/>
            <person name="Walter F."/>
            <person name="Albersmeier A."/>
            <person name="Kalinowski J."/>
            <person name="Ruckert C."/>
        </authorList>
    </citation>
    <scope>NUCLEOTIDE SEQUENCE</scope>
    <source>
        <strain evidence="3">CGMCC 1.16134</strain>
    </source>
</reference>
<dbReference type="RefSeq" id="WP_189023332.1">
    <property type="nucleotide sequence ID" value="NZ_BMKR01000005.1"/>
</dbReference>
<dbReference type="Gene3D" id="3.30.457.10">
    <property type="entry name" value="Copper amine oxidase-like, N-terminal domain"/>
    <property type="match status" value="2"/>
</dbReference>
<feature type="domain" description="Copper amine oxidase-like N-terminal" evidence="2">
    <location>
        <begin position="96"/>
        <end position="161"/>
    </location>
</feature>
<proteinExistence type="predicted"/>
<dbReference type="SUPFAM" id="SSF55383">
    <property type="entry name" value="Copper amine oxidase, domain N"/>
    <property type="match status" value="1"/>
</dbReference>
<organism evidence="3 4">
    <name type="scientific">Paenibacillus albidus</name>
    <dbReference type="NCBI Taxonomy" id="2041023"/>
    <lineage>
        <taxon>Bacteria</taxon>
        <taxon>Bacillati</taxon>
        <taxon>Bacillota</taxon>
        <taxon>Bacilli</taxon>
        <taxon>Bacillales</taxon>
        <taxon>Paenibacillaceae</taxon>
        <taxon>Paenibacillus</taxon>
    </lineage>
</organism>
<feature type="signal peptide" evidence="1">
    <location>
        <begin position="1"/>
        <end position="26"/>
    </location>
</feature>
<sequence length="279" mass="30455">MFKKLSLTLVAAAMLVLPALSVPSSAASQGETVASGQLLNNRVLIPLRTVSQHLGAGVEWSQQEKIVSINKGDSKILLAANFKRALVYALPVDPSNVKKIDLDAPAQVIQGTTYVPLRFVSQSLGANVGWNQQTKQATITVGTKKIVVNMEQPTVSLSSKQRITDARLNLLSKKLNEAMDVSSIKNVSTHFKPYFTDKFIKSINRNKEQSAKYETPITSVEYTSKTTATLSESVIVANGLTAEDQYVEDRTAYLVYTGGVWKVDRVSHTIRVIPTGFGK</sequence>
<dbReference type="InterPro" id="IPR012854">
    <property type="entry name" value="Cu_amine_oxidase-like_N"/>
</dbReference>
<evidence type="ECO:0000256" key="1">
    <source>
        <dbReference type="SAM" id="SignalP"/>
    </source>
</evidence>
<evidence type="ECO:0000313" key="4">
    <source>
        <dbReference type="Proteomes" id="UP000637643"/>
    </source>
</evidence>
<dbReference type="Proteomes" id="UP000637643">
    <property type="component" value="Unassembled WGS sequence"/>
</dbReference>
<dbReference type="EMBL" id="BMKR01000005">
    <property type="protein sequence ID" value="GGF70108.1"/>
    <property type="molecule type" value="Genomic_DNA"/>
</dbReference>
<reference evidence="3" key="2">
    <citation type="submission" date="2020-09" db="EMBL/GenBank/DDBJ databases">
        <authorList>
            <person name="Sun Q."/>
            <person name="Zhou Y."/>
        </authorList>
    </citation>
    <scope>NUCLEOTIDE SEQUENCE</scope>
    <source>
        <strain evidence="3">CGMCC 1.16134</strain>
    </source>
</reference>
<evidence type="ECO:0000259" key="2">
    <source>
        <dbReference type="Pfam" id="PF07833"/>
    </source>
</evidence>